<dbReference type="AlphaFoldDB" id="A0A915KH60"/>
<protein>
    <submittedName>
        <fullName evidence="5">VWF/SSPO/Zonadhesin-like cysteine-rich domain-containing protein</fullName>
    </submittedName>
</protein>
<evidence type="ECO:0000313" key="5">
    <source>
        <dbReference type="WBParaSite" id="nRc.2.0.1.t38067-RA"/>
    </source>
</evidence>
<evidence type="ECO:0000256" key="1">
    <source>
        <dbReference type="ARBA" id="ARBA00023157"/>
    </source>
</evidence>
<keyword evidence="4" id="KW-1185">Reference proteome</keyword>
<evidence type="ECO:0000256" key="2">
    <source>
        <dbReference type="SAM" id="MobiDB-lite"/>
    </source>
</evidence>
<feature type="compositionally biased region" description="Basic residues" evidence="2">
    <location>
        <begin position="79"/>
        <end position="93"/>
    </location>
</feature>
<evidence type="ECO:0000259" key="3">
    <source>
        <dbReference type="SMART" id="SM00832"/>
    </source>
</evidence>
<feature type="domain" description="VWF/SSPO/Zonadhesin-like cysteine-rich" evidence="3">
    <location>
        <begin position="106"/>
        <end position="177"/>
    </location>
</feature>
<dbReference type="Proteomes" id="UP000887565">
    <property type="component" value="Unplaced"/>
</dbReference>
<dbReference type="PANTHER" id="PTHR11339">
    <property type="entry name" value="EXTRACELLULAR MATRIX GLYCOPROTEIN RELATED"/>
    <property type="match status" value="1"/>
</dbReference>
<organism evidence="4 5">
    <name type="scientific">Romanomermis culicivorax</name>
    <name type="common">Nematode worm</name>
    <dbReference type="NCBI Taxonomy" id="13658"/>
    <lineage>
        <taxon>Eukaryota</taxon>
        <taxon>Metazoa</taxon>
        <taxon>Ecdysozoa</taxon>
        <taxon>Nematoda</taxon>
        <taxon>Enoplea</taxon>
        <taxon>Dorylaimia</taxon>
        <taxon>Mermithida</taxon>
        <taxon>Mermithoidea</taxon>
        <taxon>Mermithidae</taxon>
        <taxon>Romanomermis</taxon>
    </lineage>
</organism>
<dbReference type="GO" id="GO:0005615">
    <property type="term" value="C:extracellular space"/>
    <property type="evidence" value="ECO:0007669"/>
    <property type="project" value="TreeGrafter"/>
</dbReference>
<dbReference type="Pfam" id="PF08742">
    <property type="entry name" value="C8"/>
    <property type="match status" value="1"/>
</dbReference>
<feature type="compositionally biased region" description="Basic and acidic residues" evidence="2">
    <location>
        <begin position="69"/>
        <end position="78"/>
    </location>
</feature>
<dbReference type="PANTHER" id="PTHR11339:SF386">
    <property type="entry name" value="HEMOLECTIN, ISOFORM A"/>
    <property type="match status" value="1"/>
</dbReference>
<dbReference type="InterPro" id="IPR014853">
    <property type="entry name" value="VWF/SSPO/ZAN-like_Cys-rich_dom"/>
</dbReference>
<proteinExistence type="predicted"/>
<reference evidence="5" key="1">
    <citation type="submission" date="2022-11" db="UniProtKB">
        <authorList>
            <consortium name="WormBaseParasite"/>
        </authorList>
    </citation>
    <scope>IDENTIFICATION</scope>
</reference>
<dbReference type="GO" id="GO:0031012">
    <property type="term" value="C:extracellular matrix"/>
    <property type="evidence" value="ECO:0007669"/>
    <property type="project" value="TreeGrafter"/>
</dbReference>
<accession>A0A915KH60</accession>
<sequence length="256" mass="29243">MTNYAIGKRRPSSDFSARQTQNKKIIALPQLPDANLWNALLNRLNFKRNKNNNLPKRSTSDTPPPMMNDDSKTKLDSKKVKKRPKRRRQRNLARKMCRKYDEPKRWNAALKNCKLLKSKFFDQCHDYVDFKSFYSSCIMDVCSCQPFAKCYCESLSAYTAQCESRNVTITWKDAGCIAANRGCTIEGSTFELCPPACEPLTCENFRNLTSKTCHEKFNSSKKSIIAVGSICKPSCRCPGGKVISRRENKCVNIDEC</sequence>
<dbReference type="WBParaSite" id="nRc.2.0.1.t38067-RA">
    <property type="protein sequence ID" value="nRc.2.0.1.t38067-RA"/>
    <property type="gene ID" value="nRc.2.0.1.g38067"/>
</dbReference>
<keyword evidence="1" id="KW-1015">Disulfide bond</keyword>
<feature type="region of interest" description="Disordered" evidence="2">
    <location>
        <begin position="48"/>
        <end position="93"/>
    </location>
</feature>
<feature type="region of interest" description="Disordered" evidence="2">
    <location>
        <begin position="1"/>
        <end position="20"/>
    </location>
</feature>
<dbReference type="SMART" id="SM00832">
    <property type="entry name" value="C8"/>
    <property type="match status" value="1"/>
</dbReference>
<name>A0A915KH60_ROMCU</name>
<dbReference type="InterPro" id="IPR050780">
    <property type="entry name" value="Mucin_vWF_Thrombospondin_sf"/>
</dbReference>
<evidence type="ECO:0000313" key="4">
    <source>
        <dbReference type="Proteomes" id="UP000887565"/>
    </source>
</evidence>